<reference evidence="5" key="1">
    <citation type="submission" date="2018-06" db="EMBL/GenBank/DDBJ databases">
        <authorList>
            <person name="Zhirakovskaya E."/>
        </authorList>
    </citation>
    <scope>NUCLEOTIDE SEQUENCE</scope>
</reference>
<keyword evidence="2" id="KW-0472">Membrane</keyword>
<accession>A0A3B1A9I0</accession>
<dbReference type="EMBL" id="UOFS01000045">
    <property type="protein sequence ID" value="VAX00682.1"/>
    <property type="molecule type" value="Genomic_DNA"/>
</dbReference>
<keyword evidence="2" id="KW-0812">Transmembrane</keyword>
<organism evidence="5">
    <name type="scientific">hydrothermal vent metagenome</name>
    <dbReference type="NCBI Taxonomy" id="652676"/>
    <lineage>
        <taxon>unclassified sequences</taxon>
        <taxon>metagenomes</taxon>
        <taxon>ecological metagenomes</taxon>
    </lineage>
</organism>
<feature type="transmembrane region" description="Helical" evidence="2">
    <location>
        <begin position="31"/>
        <end position="53"/>
    </location>
</feature>
<proteinExistence type="predicted"/>
<name>A0A3B1A9I0_9ZZZZ</name>
<feature type="domain" description="Potassium channel" evidence="3">
    <location>
        <begin position="40"/>
        <end position="110"/>
    </location>
</feature>
<dbReference type="PANTHER" id="PTHR43833">
    <property type="entry name" value="POTASSIUM CHANNEL PROTEIN 2-RELATED-RELATED"/>
    <property type="match status" value="1"/>
</dbReference>
<sequence>MLPSSQIIYNYIKCRKFNRFTRHTSSNFKLYFLKLILFLFLLLALHSVAMMYFEKLAFSDALWLSLTTITTVGYGDFSATTFGGRLSTTILMYTLGISLLGILVAEYIEFRLNKLELKFSGQWRWHKMHDHILIINTPDHDTEEYLNKLITEIRATPHIGELPIQILTRKYQEKLPKSIAQLGVVHYTGLAQDNDNLNAVNTSTAKYIIVLANESSNPVSDSATYDVLSRIKDIGTKALILAEATTDKNRPRLRSMGASVIVRPVRAYPELLIRAMIAPGTEEVLENMFQYNNDHMARFDVKFKNLKWKDIVNSFMASNSGLPIAYINETGVNVNPLPDTTCSGTGLISLIKDSQQISNAQVKKCLEA</sequence>
<keyword evidence="2" id="KW-1133">Transmembrane helix</keyword>
<gene>
    <name evidence="5" type="ORF">MNBD_GAMMA22-2835</name>
</gene>
<dbReference type="Pfam" id="PF07885">
    <property type="entry name" value="Ion_trans_2"/>
    <property type="match status" value="1"/>
</dbReference>
<dbReference type="AlphaFoldDB" id="A0A3B1A9I0"/>
<evidence type="ECO:0000256" key="2">
    <source>
        <dbReference type="SAM" id="Phobius"/>
    </source>
</evidence>
<evidence type="ECO:0000259" key="4">
    <source>
        <dbReference type="Pfam" id="PF22614"/>
    </source>
</evidence>
<comment type="subcellular location">
    <subcellularLocation>
        <location evidence="1">Cell membrane</location>
        <topology evidence="1">Multi-pass membrane protein</topology>
    </subcellularLocation>
</comment>
<dbReference type="SUPFAM" id="SSF81324">
    <property type="entry name" value="Voltage-gated potassium channels"/>
    <property type="match status" value="1"/>
</dbReference>
<dbReference type="PANTHER" id="PTHR43833:SF9">
    <property type="entry name" value="POTASSIUM CHANNEL PROTEIN YUGO-RELATED"/>
    <property type="match status" value="1"/>
</dbReference>
<dbReference type="Gene3D" id="3.40.50.720">
    <property type="entry name" value="NAD(P)-binding Rossmann-like Domain"/>
    <property type="match status" value="1"/>
</dbReference>
<dbReference type="Pfam" id="PF22614">
    <property type="entry name" value="Slo-like_RCK"/>
    <property type="match status" value="1"/>
</dbReference>
<dbReference type="InterPro" id="IPR036291">
    <property type="entry name" value="NAD(P)-bd_dom_sf"/>
</dbReference>
<protein>
    <submittedName>
        <fullName evidence="5">Uncharacterized protein</fullName>
    </submittedName>
</protein>
<evidence type="ECO:0000313" key="5">
    <source>
        <dbReference type="EMBL" id="VAX00682.1"/>
    </source>
</evidence>
<evidence type="ECO:0000256" key="1">
    <source>
        <dbReference type="ARBA" id="ARBA00004651"/>
    </source>
</evidence>
<dbReference type="InterPro" id="IPR003148">
    <property type="entry name" value="RCK_N"/>
</dbReference>
<feature type="domain" description="RCK N-terminal" evidence="4">
    <location>
        <begin position="127"/>
        <end position="225"/>
    </location>
</feature>
<dbReference type="SUPFAM" id="SSF51735">
    <property type="entry name" value="NAD(P)-binding Rossmann-fold domains"/>
    <property type="match status" value="1"/>
</dbReference>
<dbReference type="Gene3D" id="1.10.287.70">
    <property type="match status" value="1"/>
</dbReference>
<dbReference type="GO" id="GO:0005886">
    <property type="term" value="C:plasma membrane"/>
    <property type="evidence" value="ECO:0007669"/>
    <property type="project" value="UniProtKB-SubCell"/>
</dbReference>
<dbReference type="GO" id="GO:0006813">
    <property type="term" value="P:potassium ion transport"/>
    <property type="evidence" value="ECO:0007669"/>
    <property type="project" value="InterPro"/>
</dbReference>
<feature type="transmembrane region" description="Helical" evidence="2">
    <location>
        <begin position="90"/>
        <end position="108"/>
    </location>
</feature>
<dbReference type="InterPro" id="IPR050721">
    <property type="entry name" value="Trk_Ktr_HKT_K-transport"/>
</dbReference>
<evidence type="ECO:0000259" key="3">
    <source>
        <dbReference type="Pfam" id="PF07885"/>
    </source>
</evidence>
<dbReference type="InterPro" id="IPR013099">
    <property type="entry name" value="K_chnl_dom"/>
</dbReference>